<dbReference type="RefSeq" id="WP_189999727.1">
    <property type="nucleotide sequence ID" value="NZ_BNCB01000032.1"/>
</dbReference>
<comment type="caution">
    <text evidence="1">The sequence shown here is derived from an EMBL/GenBank/DDBJ whole genome shotgun (WGS) entry which is preliminary data.</text>
</comment>
<evidence type="ECO:0000313" key="2">
    <source>
        <dbReference type="Proteomes" id="UP000646738"/>
    </source>
</evidence>
<accession>A0ABQ3R3L4</accession>
<dbReference type="Proteomes" id="UP000646738">
    <property type="component" value="Unassembled WGS sequence"/>
</dbReference>
<evidence type="ECO:0000313" key="1">
    <source>
        <dbReference type="EMBL" id="GHI50442.1"/>
    </source>
</evidence>
<sequence length="65" mass="6876">MATYVVTGRTSGGEPLVSVGISGINQEGTVVQELDVVNAIRELLARTARVVSVEAQKHEQVITVV</sequence>
<organism evidence="1 2">
    <name type="scientific">Streptomyces rubradiris</name>
    <name type="common">Streptomyces achromogenes subsp. rubradiris</name>
    <dbReference type="NCBI Taxonomy" id="285531"/>
    <lineage>
        <taxon>Bacteria</taxon>
        <taxon>Bacillati</taxon>
        <taxon>Actinomycetota</taxon>
        <taxon>Actinomycetes</taxon>
        <taxon>Kitasatosporales</taxon>
        <taxon>Streptomycetaceae</taxon>
        <taxon>Streptomyces</taxon>
    </lineage>
</organism>
<name>A0ABQ3R3L4_STRRR</name>
<gene>
    <name evidence="1" type="ORF">Srubr_02880</name>
</gene>
<keyword evidence="2" id="KW-1185">Reference proteome</keyword>
<proteinExistence type="predicted"/>
<protein>
    <submittedName>
        <fullName evidence="1">Uncharacterized protein</fullName>
    </submittedName>
</protein>
<reference evidence="2" key="1">
    <citation type="submission" date="2023-07" db="EMBL/GenBank/DDBJ databases">
        <title>Whole genome shotgun sequence of Streptomyces achromogenes subsp. rubradiris NBRC 14000.</title>
        <authorList>
            <person name="Komaki H."/>
            <person name="Tamura T."/>
        </authorList>
    </citation>
    <scope>NUCLEOTIDE SEQUENCE [LARGE SCALE GENOMIC DNA]</scope>
    <source>
        <strain evidence="2">NBRC 14000</strain>
    </source>
</reference>
<dbReference type="EMBL" id="BNEA01000001">
    <property type="protein sequence ID" value="GHI50442.1"/>
    <property type="molecule type" value="Genomic_DNA"/>
</dbReference>